<dbReference type="RefSeq" id="WP_007458096.1">
    <property type="nucleotide sequence ID" value="NZ_HF570108.1"/>
</dbReference>
<sequence length="344" mass="37857">MLPRDSIDTTVLPPGERFGMWLDLIARTSVPVRIHSGHSDDFAARADFIGLGPIELVQYEYPSLDVTRTRKLVRQSDRELYILALTTGGIGASSQDGRRSEILTGEFTFYDASRPHDVRHHATEPERDQASSIITMIPHAALPLPPQRMAALYGGRMSGSEGIGALLAQFLLRVTGHSEQYHADDAGRLGTVGLDLATTMLGRHLAAEDAVPTEVRRRALLTQVQSYVHRHLGDATLGPQVVADAHHISLRTLHRLFESENSTVASYIRDLRLARCRRDLTDPTLRTQPVQVIATRWGFGDKAHFSRVFRAAYGMSPQACRDGNALPALAVNRLASRVNSSGSD</sequence>
<dbReference type="InterPro" id="IPR050204">
    <property type="entry name" value="AraC_XylS_family_regulators"/>
</dbReference>
<dbReference type="InterPro" id="IPR009057">
    <property type="entry name" value="Homeodomain-like_sf"/>
</dbReference>
<dbReference type="InterPro" id="IPR035418">
    <property type="entry name" value="AraC-bd_2"/>
</dbReference>
<evidence type="ECO:0000256" key="3">
    <source>
        <dbReference type="ARBA" id="ARBA00023163"/>
    </source>
</evidence>
<dbReference type="STRING" id="1150864.MILUP08_42360"/>
<dbReference type="Proteomes" id="UP000003448">
    <property type="component" value="Unassembled WGS sequence"/>
</dbReference>
<dbReference type="eggNOG" id="COG2207">
    <property type="taxonomic scope" value="Bacteria"/>
</dbReference>
<dbReference type="Gene3D" id="1.10.10.60">
    <property type="entry name" value="Homeodomain-like"/>
    <property type="match status" value="1"/>
</dbReference>
<dbReference type="SUPFAM" id="SSF46689">
    <property type="entry name" value="Homeodomain-like"/>
    <property type="match status" value="1"/>
</dbReference>
<dbReference type="GO" id="GO:0043565">
    <property type="term" value="F:sequence-specific DNA binding"/>
    <property type="evidence" value="ECO:0007669"/>
    <property type="project" value="InterPro"/>
</dbReference>
<evidence type="ECO:0000256" key="2">
    <source>
        <dbReference type="ARBA" id="ARBA00023125"/>
    </source>
</evidence>
<name>I0L0U2_9ACTN</name>
<evidence type="ECO:0000313" key="5">
    <source>
        <dbReference type="EMBL" id="CCH17439.1"/>
    </source>
</evidence>
<gene>
    <name evidence="5" type="ORF">MILUP08_42360</name>
</gene>
<dbReference type="PANTHER" id="PTHR46796:SF6">
    <property type="entry name" value="ARAC SUBFAMILY"/>
    <property type="match status" value="1"/>
</dbReference>
<evidence type="ECO:0000259" key="4">
    <source>
        <dbReference type="PROSITE" id="PS01124"/>
    </source>
</evidence>
<evidence type="ECO:0000256" key="1">
    <source>
        <dbReference type="ARBA" id="ARBA00023015"/>
    </source>
</evidence>
<dbReference type="EMBL" id="CAIE01000018">
    <property type="protein sequence ID" value="CCH17439.1"/>
    <property type="molecule type" value="Genomic_DNA"/>
</dbReference>
<comment type="caution">
    <text evidence="5">The sequence shown here is derived from an EMBL/GenBank/DDBJ whole genome shotgun (WGS) entry which is preliminary data.</text>
</comment>
<keyword evidence="3" id="KW-0804">Transcription</keyword>
<keyword evidence="1" id="KW-0805">Transcription regulation</keyword>
<dbReference type="OrthoDB" id="9799345at2"/>
<organism evidence="5 6">
    <name type="scientific">Micromonospora lupini str. Lupac 08</name>
    <dbReference type="NCBI Taxonomy" id="1150864"/>
    <lineage>
        <taxon>Bacteria</taxon>
        <taxon>Bacillati</taxon>
        <taxon>Actinomycetota</taxon>
        <taxon>Actinomycetes</taxon>
        <taxon>Micromonosporales</taxon>
        <taxon>Micromonosporaceae</taxon>
        <taxon>Micromonospora</taxon>
    </lineage>
</organism>
<feature type="domain" description="HTH araC/xylS-type" evidence="4">
    <location>
        <begin position="222"/>
        <end position="323"/>
    </location>
</feature>
<keyword evidence="6" id="KW-1185">Reference proteome</keyword>
<keyword evidence="2" id="KW-0238">DNA-binding</keyword>
<dbReference type="PANTHER" id="PTHR46796">
    <property type="entry name" value="HTH-TYPE TRANSCRIPTIONAL ACTIVATOR RHAS-RELATED"/>
    <property type="match status" value="1"/>
</dbReference>
<dbReference type="SMART" id="SM00342">
    <property type="entry name" value="HTH_ARAC"/>
    <property type="match status" value="1"/>
</dbReference>
<accession>I0L0U2</accession>
<dbReference type="PROSITE" id="PS01124">
    <property type="entry name" value="HTH_ARAC_FAMILY_2"/>
    <property type="match status" value="1"/>
</dbReference>
<protein>
    <submittedName>
        <fullName evidence="5">Transcriptional regulator, AraC family</fullName>
    </submittedName>
</protein>
<dbReference type="Pfam" id="PF14525">
    <property type="entry name" value="AraC_binding_2"/>
    <property type="match status" value="1"/>
</dbReference>
<dbReference type="Pfam" id="PF12833">
    <property type="entry name" value="HTH_18"/>
    <property type="match status" value="1"/>
</dbReference>
<proteinExistence type="predicted"/>
<evidence type="ECO:0000313" key="6">
    <source>
        <dbReference type="Proteomes" id="UP000003448"/>
    </source>
</evidence>
<dbReference type="AlphaFoldDB" id="I0L0U2"/>
<dbReference type="InterPro" id="IPR018060">
    <property type="entry name" value="HTH_AraC"/>
</dbReference>
<reference evidence="6" key="1">
    <citation type="journal article" date="2012" name="J. Bacteriol.">
        <title>Genome Sequence of Micromonospora lupini Lupac 08, Isolated from Root Nodules of Lupinus angustifolius.</title>
        <authorList>
            <person name="Alonso-Vega P."/>
            <person name="Normand P."/>
            <person name="Bacigalupe R."/>
            <person name="Pujic P."/>
            <person name="Lajus A."/>
            <person name="Vallenet D."/>
            <person name="Carro L."/>
            <person name="Coll P."/>
            <person name="Trujillo M.E."/>
        </authorList>
    </citation>
    <scope>NUCLEOTIDE SEQUENCE [LARGE SCALE GENOMIC DNA]</scope>
    <source>
        <strain evidence="6">Lupac 08</strain>
    </source>
</reference>
<dbReference type="GO" id="GO:0003700">
    <property type="term" value="F:DNA-binding transcription factor activity"/>
    <property type="evidence" value="ECO:0007669"/>
    <property type="project" value="InterPro"/>
</dbReference>